<organism evidence="1 2">
    <name type="scientific">Peptoniphilus hominis</name>
    <name type="common">ex Hitch et al. 2025</name>
    <dbReference type="NCBI Taxonomy" id="3133174"/>
    <lineage>
        <taxon>Bacteria</taxon>
        <taxon>Bacillati</taxon>
        <taxon>Bacillota</taxon>
        <taxon>Tissierellia</taxon>
        <taxon>Tissierellales</taxon>
        <taxon>Peptoniphilaceae</taxon>
        <taxon>Peptoniphilus</taxon>
    </lineage>
</organism>
<gene>
    <name evidence="1" type="ORF">WMO19_08085</name>
</gene>
<reference evidence="1 2" key="1">
    <citation type="submission" date="2024-03" db="EMBL/GenBank/DDBJ databases">
        <title>Human intestinal bacterial collection.</title>
        <authorList>
            <person name="Pauvert C."/>
            <person name="Hitch T.C.A."/>
            <person name="Clavel T."/>
        </authorList>
    </citation>
    <scope>NUCLEOTIDE SEQUENCE [LARGE SCALE GENOMIC DNA]</scope>
    <source>
        <strain evidence="1 2">CLA-SR-H025</strain>
    </source>
</reference>
<protein>
    <submittedName>
        <fullName evidence="1">Uncharacterized protein</fullName>
    </submittedName>
</protein>
<comment type="caution">
    <text evidence="1">The sequence shown here is derived from an EMBL/GenBank/DDBJ whole genome shotgun (WGS) entry which is preliminary data.</text>
</comment>
<keyword evidence="2" id="KW-1185">Reference proteome</keyword>
<evidence type="ECO:0000313" key="2">
    <source>
        <dbReference type="Proteomes" id="UP001447979"/>
    </source>
</evidence>
<dbReference type="RefSeq" id="WP_349171261.1">
    <property type="nucleotide sequence ID" value="NZ_JBBMFO010000028.1"/>
</dbReference>
<sequence>MSKSEELNIKVNKRLPLYKEEYYGDLIDVSKMSIDDLNALLDDGFRDIEEGNYQTVDEAFKSIFD</sequence>
<evidence type="ECO:0000313" key="1">
    <source>
        <dbReference type="EMBL" id="MEQ2401561.1"/>
    </source>
</evidence>
<accession>A0ABV1CFW5</accession>
<proteinExistence type="predicted"/>
<dbReference type="Proteomes" id="UP001447979">
    <property type="component" value="Unassembled WGS sequence"/>
</dbReference>
<dbReference type="EMBL" id="JBBMFO010000028">
    <property type="protein sequence ID" value="MEQ2401561.1"/>
    <property type="molecule type" value="Genomic_DNA"/>
</dbReference>
<name>A0ABV1CFW5_9FIRM</name>